<evidence type="ECO:0000313" key="8">
    <source>
        <dbReference type="Proteomes" id="UP000053237"/>
    </source>
</evidence>
<dbReference type="InterPro" id="IPR001932">
    <property type="entry name" value="PPM-type_phosphatase-like_dom"/>
</dbReference>
<evidence type="ECO:0000256" key="2">
    <source>
        <dbReference type="ARBA" id="ARBA00022723"/>
    </source>
</evidence>
<organism evidence="7 8">
    <name type="scientific">Albugo candida</name>
    <dbReference type="NCBI Taxonomy" id="65357"/>
    <lineage>
        <taxon>Eukaryota</taxon>
        <taxon>Sar</taxon>
        <taxon>Stramenopiles</taxon>
        <taxon>Oomycota</taxon>
        <taxon>Peronosporomycetes</taxon>
        <taxon>Albuginales</taxon>
        <taxon>Albuginaceae</taxon>
        <taxon>Albugo</taxon>
    </lineage>
</organism>
<dbReference type="AlphaFoldDB" id="A0A024G352"/>
<dbReference type="InParanoid" id="A0A024G352"/>
<dbReference type="EMBL" id="CAIX01000013">
    <property type="protein sequence ID" value="CCI40962.1"/>
    <property type="molecule type" value="Genomic_DNA"/>
</dbReference>
<dbReference type="Pfam" id="PF00481">
    <property type="entry name" value="PP2C"/>
    <property type="match status" value="1"/>
</dbReference>
<dbReference type="Gene3D" id="3.60.40.10">
    <property type="entry name" value="PPM-type phosphatase domain"/>
    <property type="match status" value="1"/>
</dbReference>
<dbReference type="SMART" id="SM00332">
    <property type="entry name" value="PP2Cc"/>
    <property type="match status" value="1"/>
</dbReference>
<dbReference type="GO" id="GO:0004722">
    <property type="term" value="F:protein serine/threonine phosphatase activity"/>
    <property type="evidence" value="ECO:0007669"/>
    <property type="project" value="InterPro"/>
</dbReference>
<name>A0A024G352_9STRA</name>
<dbReference type="STRING" id="65357.A0A024G352"/>
<dbReference type="CDD" id="cd00143">
    <property type="entry name" value="PP2Cc"/>
    <property type="match status" value="1"/>
</dbReference>
<evidence type="ECO:0000256" key="3">
    <source>
        <dbReference type="ARBA" id="ARBA00022801"/>
    </source>
</evidence>
<keyword evidence="2" id="KW-0479">Metal-binding</keyword>
<reference evidence="7 8" key="1">
    <citation type="submission" date="2012-05" db="EMBL/GenBank/DDBJ databases">
        <title>Recombination and specialization in a pathogen metapopulation.</title>
        <authorList>
            <person name="Gardiner A."/>
            <person name="Kemen E."/>
            <person name="Schultz-Larsen T."/>
            <person name="MacLean D."/>
            <person name="Van Oosterhout C."/>
            <person name="Jones J.D.G."/>
        </authorList>
    </citation>
    <scope>NUCLEOTIDE SEQUENCE [LARGE SCALE GENOMIC DNA]</scope>
    <source>
        <strain evidence="7 8">Ac Nc2</strain>
    </source>
</reference>
<evidence type="ECO:0000256" key="5">
    <source>
        <dbReference type="RuleBase" id="RU003465"/>
    </source>
</evidence>
<dbReference type="InterPro" id="IPR036457">
    <property type="entry name" value="PPM-type-like_dom_sf"/>
</dbReference>
<dbReference type="Proteomes" id="UP000053237">
    <property type="component" value="Unassembled WGS sequence"/>
</dbReference>
<gene>
    <name evidence="7" type="ORF">BN9_017460</name>
</gene>
<comment type="caution">
    <text evidence="7">The sequence shown here is derived from an EMBL/GenBank/DDBJ whole genome shotgun (WGS) entry which is preliminary data.</text>
</comment>
<dbReference type="PROSITE" id="PS51746">
    <property type="entry name" value="PPM_2"/>
    <property type="match status" value="1"/>
</dbReference>
<comment type="similarity">
    <text evidence="5">Belongs to the PP2C family.</text>
</comment>
<keyword evidence="4 5" id="KW-0904">Protein phosphatase</keyword>
<evidence type="ECO:0000256" key="4">
    <source>
        <dbReference type="ARBA" id="ARBA00022912"/>
    </source>
</evidence>
<keyword evidence="3 5" id="KW-0378">Hydrolase</keyword>
<accession>A0A024G352</accession>
<proteinExistence type="inferred from homology"/>
<protein>
    <recommendedName>
        <fullName evidence="6">PPM-type phosphatase domain-containing protein</fullName>
    </recommendedName>
</protein>
<dbReference type="GO" id="GO:0016020">
    <property type="term" value="C:membrane"/>
    <property type="evidence" value="ECO:0007669"/>
    <property type="project" value="UniProtKB-SubCell"/>
</dbReference>
<dbReference type="OrthoDB" id="10264738at2759"/>
<evidence type="ECO:0000256" key="1">
    <source>
        <dbReference type="ARBA" id="ARBA00004170"/>
    </source>
</evidence>
<dbReference type="InterPro" id="IPR000222">
    <property type="entry name" value="PP2C_BS"/>
</dbReference>
<evidence type="ECO:0000259" key="6">
    <source>
        <dbReference type="PROSITE" id="PS51746"/>
    </source>
</evidence>
<feature type="domain" description="PPM-type phosphatase" evidence="6">
    <location>
        <begin position="11"/>
        <end position="263"/>
    </location>
</feature>
<dbReference type="PROSITE" id="PS01032">
    <property type="entry name" value="PPM_1"/>
    <property type="match status" value="1"/>
</dbReference>
<evidence type="ECO:0000313" key="7">
    <source>
        <dbReference type="EMBL" id="CCI40962.1"/>
    </source>
</evidence>
<keyword evidence="8" id="KW-1185">Reference proteome</keyword>
<dbReference type="SUPFAM" id="SSF81606">
    <property type="entry name" value="PP2C-like"/>
    <property type="match status" value="1"/>
</dbReference>
<dbReference type="PANTHER" id="PTHR47992">
    <property type="entry name" value="PROTEIN PHOSPHATASE"/>
    <property type="match status" value="1"/>
</dbReference>
<dbReference type="InterPro" id="IPR015655">
    <property type="entry name" value="PP2C"/>
</dbReference>
<comment type="subcellular location">
    <subcellularLocation>
        <location evidence="1">Membrane</location>
        <topology evidence="1">Peripheral membrane protein</topology>
    </subcellularLocation>
</comment>
<dbReference type="GO" id="GO:0046872">
    <property type="term" value="F:metal ion binding"/>
    <property type="evidence" value="ECO:0007669"/>
    <property type="project" value="UniProtKB-KW"/>
</dbReference>
<sequence length="264" mass="29375">MPAMHCCQLVSYHEELNPSYRKTMEDRIKIIDGFMGNSKQGFFAVYDGHGGMEVATFLQQVLHQEIAKQISVEESDCTIEKKLQRAYAVTDVMCCKSVAGFAGSTAITVLLLENEKHQRVLYTSNVGDSRAVLCHRGNACRLSVDHLAIQPEEVDRIIKCGGFVMHDRVLGVLAVSRSFGDRAFKNYVIAQPSTNVKIIEPVLDFPFLVIGCDGLWNEFEDQEIIDFVSSIEHSKRENAAKLLTGLVLEKNGDDNVTAVVIYIG</sequence>